<evidence type="ECO:0000259" key="1">
    <source>
        <dbReference type="PROSITE" id="PS50206"/>
    </source>
</evidence>
<reference evidence="2 3" key="1">
    <citation type="submission" date="2010-07" db="EMBL/GenBank/DDBJ databases">
        <authorList>
            <person name="Muzny D."/>
            <person name="Qin X."/>
            <person name="Deng J."/>
            <person name="Jiang H."/>
            <person name="Liu Y."/>
            <person name="Qu J."/>
            <person name="Song X.-Z."/>
            <person name="Zhang L."/>
            <person name="Thornton R."/>
            <person name="Coyle M."/>
            <person name="Francisco L."/>
            <person name="Jackson L."/>
            <person name="Javaid M."/>
            <person name="Korchina V."/>
            <person name="Kovar C."/>
            <person name="Mata R."/>
            <person name="Mathew T."/>
            <person name="Ngo R."/>
            <person name="Nguyen L."/>
            <person name="Nguyen N."/>
            <person name="Okwuonu G."/>
            <person name="Ongeri F."/>
            <person name="Pham C."/>
            <person name="Simmons D."/>
            <person name="Wilczek-Boney K."/>
            <person name="Hale W."/>
            <person name="Jakkamsetti A."/>
            <person name="Pham P."/>
            <person name="Ruth R."/>
            <person name="San Lucas F."/>
            <person name="Warren J."/>
            <person name="Zhang J."/>
            <person name="Zhao Z."/>
            <person name="Zhou C."/>
            <person name="Zhu D."/>
            <person name="Lee S."/>
            <person name="Bess C."/>
            <person name="Blankenburg K."/>
            <person name="Forbes L."/>
            <person name="Fu Q."/>
            <person name="Gubbala S."/>
            <person name="Hirani K."/>
            <person name="Jayaseelan J.C."/>
            <person name="Lara F."/>
            <person name="Munidasa M."/>
            <person name="Palculict T."/>
            <person name="Patil S."/>
            <person name="Pu L.-L."/>
            <person name="Saada N."/>
            <person name="Tang L."/>
            <person name="Weissenberger G."/>
            <person name="Zhu Y."/>
            <person name="Hemphill L."/>
            <person name="Shang Y."/>
            <person name="Youmans B."/>
            <person name="Ayvaz T."/>
            <person name="Ross M."/>
            <person name="Santibanez J."/>
            <person name="Aqrawi P."/>
            <person name="Gross S."/>
            <person name="Joshi V."/>
            <person name="Fowler G."/>
            <person name="Nazareth L."/>
            <person name="Reid J."/>
            <person name="Worley K."/>
            <person name="Petrosino J."/>
            <person name="Highlander S."/>
            <person name="Gibbs R."/>
        </authorList>
    </citation>
    <scope>NUCLEOTIDE SEQUENCE [LARGE SCALE GENOMIC DNA]</scope>
    <source>
        <strain evidence="2 3">ATCC 13091</strain>
    </source>
</reference>
<dbReference type="Proteomes" id="UP000005526">
    <property type="component" value="Unassembled WGS sequence"/>
</dbReference>
<dbReference type="PROSITE" id="PS50206">
    <property type="entry name" value="RHODANESE_3"/>
    <property type="match status" value="1"/>
</dbReference>
<dbReference type="PANTHER" id="PTHR43031">
    <property type="entry name" value="FAD-DEPENDENT OXIDOREDUCTASE"/>
    <property type="match status" value="1"/>
</dbReference>
<accession>E0NB88</accession>
<dbReference type="CDD" id="cd01528">
    <property type="entry name" value="RHOD_2"/>
    <property type="match status" value="1"/>
</dbReference>
<feature type="domain" description="Rhodanese" evidence="1">
    <location>
        <begin position="43"/>
        <end position="127"/>
    </location>
</feature>
<sequence>MFGLRCRLKAGLGLQTAFCLVFLGGAMDIVQLGPAELKAWMDEGRMFCLLDVRMDEETAVCSLPNALHIPMNLIPLRQNELPDDVPLVVYCHHGIRSLHTAMYLADAGFENLYNLQGGIDAWAAEIDGNMMRY</sequence>
<evidence type="ECO:0000313" key="2">
    <source>
        <dbReference type="EMBL" id="EFM03707.1"/>
    </source>
</evidence>
<dbReference type="Pfam" id="PF00581">
    <property type="entry name" value="Rhodanese"/>
    <property type="match status" value="1"/>
</dbReference>
<name>E0NB88_NEIM3</name>
<organism evidence="2 3">
    <name type="scientific">Neisseria meningitidis serogroup B (strain ATCC 13091 / M2091)</name>
    <dbReference type="NCBI Taxonomy" id="862513"/>
    <lineage>
        <taxon>Bacteria</taxon>
        <taxon>Pseudomonadati</taxon>
        <taxon>Pseudomonadota</taxon>
        <taxon>Betaproteobacteria</taxon>
        <taxon>Neisseriales</taxon>
        <taxon>Neisseriaceae</taxon>
        <taxon>Neisseria</taxon>
    </lineage>
</organism>
<dbReference type="EMBL" id="AEEF01000092">
    <property type="protein sequence ID" value="EFM03707.1"/>
    <property type="molecule type" value="Genomic_DNA"/>
</dbReference>
<dbReference type="Gene3D" id="3.40.250.10">
    <property type="entry name" value="Rhodanese-like domain"/>
    <property type="match status" value="1"/>
</dbReference>
<comment type="caution">
    <text evidence="2">The sequence shown here is derived from an EMBL/GenBank/DDBJ whole genome shotgun (WGS) entry which is preliminary data.</text>
</comment>
<dbReference type="PANTHER" id="PTHR43031:SF17">
    <property type="entry name" value="SULFURTRANSFERASE YTWF-RELATED"/>
    <property type="match status" value="1"/>
</dbReference>
<dbReference type="AlphaFoldDB" id="E0NB88"/>
<dbReference type="InterPro" id="IPR036873">
    <property type="entry name" value="Rhodanese-like_dom_sf"/>
</dbReference>
<dbReference type="SUPFAM" id="SSF52821">
    <property type="entry name" value="Rhodanese/Cell cycle control phosphatase"/>
    <property type="match status" value="1"/>
</dbReference>
<proteinExistence type="predicted"/>
<dbReference type="InterPro" id="IPR001763">
    <property type="entry name" value="Rhodanese-like_dom"/>
</dbReference>
<dbReference type="HOGENOM" id="CLU_089574_13_3_4"/>
<protein>
    <submittedName>
        <fullName evidence="2">Rhodanese-like protein</fullName>
    </submittedName>
</protein>
<dbReference type="InterPro" id="IPR050229">
    <property type="entry name" value="GlpE_sulfurtransferase"/>
</dbReference>
<gene>
    <name evidence="2" type="ORF">HMPREF0602_1770</name>
</gene>
<dbReference type="SMART" id="SM00450">
    <property type="entry name" value="RHOD"/>
    <property type="match status" value="1"/>
</dbReference>
<evidence type="ECO:0000313" key="3">
    <source>
        <dbReference type="Proteomes" id="UP000005526"/>
    </source>
</evidence>